<evidence type="ECO:0000259" key="1">
    <source>
        <dbReference type="Pfam" id="PF01636"/>
    </source>
</evidence>
<dbReference type="Pfam" id="PF01636">
    <property type="entry name" value="APH"/>
    <property type="match status" value="1"/>
</dbReference>
<dbReference type="InterPro" id="IPR002575">
    <property type="entry name" value="Aminoglycoside_PTrfase"/>
</dbReference>
<dbReference type="SUPFAM" id="SSF56112">
    <property type="entry name" value="Protein kinase-like (PK-like)"/>
    <property type="match status" value="1"/>
</dbReference>
<evidence type="ECO:0000313" key="2">
    <source>
        <dbReference type="EMBL" id="TXI37659.1"/>
    </source>
</evidence>
<dbReference type="AlphaFoldDB" id="A0A5C7WKW4"/>
<reference evidence="2 3" key="1">
    <citation type="submission" date="2018-09" db="EMBL/GenBank/DDBJ databases">
        <title>Metagenome Assembled Genomes from an Advanced Water Purification Facility.</title>
        <authorList>
            <person name="Stamps B.W."/>
            <person name="Spear J.R."/>
        </authorList>
    </citation>
    <scope>NUCLEOTIDE SEQUENCE [LARGE SCALE GENOMIC DNA]</scope>
    <source>
        <strain evidence="2">Bin_42_2</strain>
    </source>
</reference>
<proteinExistence type="predicted"/>
<evidence type="ECO:0000313" key="3">
    <source>
        <dbReference type="Proteomes" id="UP000321374"/>
    </source>
</evidence>
<sequence>MLTYPQLTASEQASLPKLIAQPKAIPNKFEDSTHQLFYCQTIDGPMVLKVCNEATIEKSHFWLGANHLFAADFPNSLGNIRSTHHFLEKNGALAVPDFVSASANRFVLTHFLAGKDLETERVADQWVIKLAEHIAKLHQCSYASWGKLNAPQFSAPEWGDRLYETLVFLVKQQDMRIDEPLVKQVLAHAKSIQETDFVPVMLDLRWDQFRLSDSGNHDLALIDLDAFVIAPRALDLILLEYVLTPTQLVLFKQHYTQTHRWPDHNANTPCYQLLLFLMNVLGESDLENWMRRI</sequence>
<comment type="caution">
    <text evidence="2">The sequence shown here is derived from an EMBL/GenBank/DDBJ whole genome shotgun (WGS) entry which is preliminary data.</text>
</comment>
<gene>
    <name evidence="2" type="ORF">E6Q51_02810</name>
</gene>
<dbReference type="Proteomes" id="UP000321374">
    <property type="component" value="Unassembled WGS sequence"/>
</dbReference>
<dbReference type="InterPro" id="IPR011009">
    <property type="entry name" value="Kinase-like_dom_sf"/>
</dbReference>
<accession>A0A5C7WKW4</accession>
<name>A0A5C7WKW4_METME</name>
<feature type="domain" description="Aminoglycoside phosphotransferase" evidence="1">
    <location>
        <begin position="36"/>
        <end position="242"/>
    </location>
</feature>
<organism evidence="2 3">
    <name type="scientific">Methylophilus methylotrophus</name>
    <name type="common">Bacterium W3A1</name>
    <dbReference type="NCBI Taxonomy" id="17"/>
    <lineage>
        <taxon>Bacteria</taxon>
        <taxon>Pseudomonadati</taxon>
        <taxon>Pseudomonadota</taxon>
        <taxon>Betaproteobacteria</taxon>
        <taxon>Nitrosomonadales</taxon>
        <taxon>Methylophilaceae</taxon>
        <taxon>Methylophilus</taxon>
    </lineage>
</organism>
<dbReference type="EMBL" id="SSGG01000048">
    <property type="protein sequence ID" value="TXI37659.1"/>
    <property type="molecule type" value="Genomic_DNA"/>
</dbReference>
<protein>
    <recommendedName>
        <fullName evidence="1">Aminoglycoside phosphotransferase domain-containing protein</fullName>
    </recommendedName>
</protein>